<keyword evidence="5 7" id="KW-1133">Transmembrane helix</keyword>
<evidence type="ECO:0000259" key="8">
    <source>
        <dbReference type="Pfam" id="PF01694"/>
    </source>
</evidence>
<dbReference type="Gene3D" id="1.20.1540.10">
    <property type="entry name" value="Rhomboid-like"/>
    <property type="match status" value="1"/>
</dbReference>
<evidence type="ECO:0000313" key="9">
    <source>
        <dbReference type="EMBL" id="BDG10695.1"/>
    </source>
</evidence>
<feature type="transmembrane region" description="Helical" evidence="7">
    <location>
        <begin position="126"/>
        <end position="145"/>
    </location>
</feature>
<name>A0ABM7XFP5_9BACT</name>
<feature type="domain" description="Peptidase S54 rhomboid" evidence="8">
    <location>
        <begin position="61"/>
        <end position="200"/>
    </location>
</feature>
<dbReference type="InterPro" id="IPR022764">
    <property type="entry name" value="Peptidase_S54_rhomboid_dom"/>
</dbReference>
<dbReference type="SUPFAM" id="SSF144091">
    <property type="entry name" value="Rhomboid-like"/>
    <property type="match status" value="1"/>
</dbReference>
<evidence type="ECO:0000256" key="5">
    <source>
        <dbReference type="ARBA" id="ARBA00022989"/>
    </source>
</evidence>
<feature type="transmembrane region" description="Helical" evidence="7">
    <location>
        <begin position="157"/>
        <end position="175"/>
    </location>
</feature>
<dbReference type="InterPro" id="IPR050925">
    <property type="entry name" value="Rhomboid_protease_S54"/>
</dbReference>
<evidence type="ECO:0000256" key="6">
    <source>
        <dbReference type="ARBA" id="ARBA00023136"/>
    </source>
</evidence>
<evidence type="ECO:0000256" key="3">
    <source>
        <dbReference type="ARBA" id="ARBA00022692"/>
    </source>
</evidence>
<evidence type="ECO:0000256" key="4">
    <source>
        <dbReference type="ARBA" id="ARBA00022801"/>
    </source>
</evidence>
<keyword evidence="3 7" id="KW-0812">Transmembrane</keyword>
<dbReference type="RefSeq" id="WP_248343195.1">
    <property type="nucleotide sequence ID" value="NZ_AP025592.1"/>
</dbReference>
<keyword evidence="6 7" id="KW-0472">Membrane</keyword>
<accession>A0ABM7XFP5</accession>
<dbReference type="Proteomes" id="UP001162734">
    <property type="component" value="Chromosome"/>
</dbReference>
<comment type="subcellular location">
    <subcellularLocation>
        <location evidence="1">Membrane</location>
        <topology evidence="1">Multi-pass membrane protein</topology>
    </subcellularLocation>
</comment>
<proteinExistence type="inferred from homology"/>
<evidence type="ECO:0000256" key="1">
    <source>
        <dbReference type="ARBA" id="ARBA00004141"/>
    </source>
</evidence>
<reference evidence="10" key="1">
    <citation type="journal article" date="2022" name="Int. J. Syst. Evol. Microbiol.">
        <title>Anaeromyxobacter oryzae sp. nov., Anaeromyxobacter diazotrophicus sp. nov. and Anaeromyxobacter paludicola sp. nov., isolated from paddy soils.</title>
        <authorList>
            <person name="Itoh H."/>
            <person name="Xu Z."/>
            <person name="Mise K."/>
            <person name="Masuda Y."/>
            <person name="Ushijima N."/>
            <person name="Hayakawa C."/>
            <person name="Shiratori Y."/>
            <person name="Senoo K."/>
        </authorList>
    </citation>
    <scope>NUCLEOTIDE SEQUENCE [LARGE SCALE GENOMIC DNA]</scope>
    <source>
        <strain evidence="10">Red630</strain>
    </source>
</reference>
<evidence type="ECO:0000256" key="7">
    <source>
        <dbReference type="SAM" id="Phobius"/>
    </source>
</evidence>
<gene>
    <name evidence="9" type="ORF">AMPC_38080</name>
</gene>
<feature type="transmembrane region" description="Helical" evidence="7">
    <location>
        <begin position="102"/>
        <end position="120"/>
    </location>
</feature>
<keyword evidence="4" id="KW-0378">Hydrolase</keyword>
<sequence length="220" mass="23142">MRPPSPADRSPAPSFRERVRQAPATWALIGSFVAVFLLSALDPDALLVQRFAKVNEAIREGEVWRLVTASFLHGGLAHLAFNSMALASVGPSIELLYGRPKFLLVFLAGGAVGMAASVAFVPQPSVGASAGIFALFGALLGFAVRARRRLTPQARRLILQDVGWVVALNVGLGLMSGFIDNAAHLGGLAGGVLFGLLLRERPLPALRAGPPPGREPPLEA</sequence>
<evidence type="ECO:0000313" key="10">
    <source>
        <dbReference type="Proteomes" id="UP001162734"/>
    </source>
</evidence>
<dbReference type="Pfam" id="PF01694">
    <property type="entry name" value="Rhomboid"/>
    <property type="match status" value="1"/>
</dbReference>
<dbReference type="EMBL" id="AP025592">
    <property type="protein sequence ID" value="BDG10695.1"/>
    <property type="molecule type" value="Genomic_DNA"/>
</dbReference>
<dbReference type="InterPro" id="IPR035952">
    <property type="entry name" value="Rhomboid-like_sf"/>
</dbReference>
<evidence type="ECO:0000256" key="2">
    <source>
        <dbReference type="ARBA" id="ARBA00009045"/>
    </source>
</evidence>
<protein>
    <recommendedName>
        <fullName evidence="8">Peptidase S54 rhomboid domain-containing protein</fullName>
    </recommendedName>
</protein>
<keyword evidence="10" id="KW-1185">Reference proteome</keyword>
<organism evidence="9 10">
    <name type="scientific">Anaeromyxobacter paludicola</name>
    <dbReference type="NCBI Taxonomy" id="2918171"/>
    <lineage>
        <taxon>Bacteria</taxon>
        <taxon>Pseudomonadati</taxon>
        <taxon>Myxococcota</taxon>
        <taxon>Myxococcia</taxon>
        <taxon>Myxococcales</taxon>
        <taxon>Cystobacterineae</taxon>
        <taxon>Anaeromyxobacteraceae</taxon>
        <taxon>Anaeromyxobacter</taxon>
    </lineage>
</organism>
<feature type="transmembrane region" description="Helical" evidence="7">
    <location>
        <begin position="21"/>
        <end position="41"/>
    </location>
</feature>
<comment type="similarity">
    <text evidence="2">Belongs to the peptidase S54 family.</text>
</comment>
<dbReference type="PANTHER" id="PTHR43731">
    <property type="entry name" value="RHOMBOID PROTEASE"/>
    <property type="match status" value="1"/>
</dbReference>
<dbReference type="PANTHER" id="PTHR43731:SF14">
    <property type="entry name" value="PRESENILIN-ASSOCIATED RHOMBOID-LIKE PROTEIN, MITOCHONDRIAL"/>
    <property type="match status" value="1"/>
</dbReference>